<reference evidence="3 4" key="1">
    <citation type="journal article" date="2015" name="Stand. Genomic Sci.">
        <title>Genomic Encyclopedia of Bacterial and Archaeal Type Strains, Phase III: the genomes of soil and plant-associated and newly described type strains.</title>
        <authorList>
            <person name="Whitman W.B."/>
            <person name="Woyke T."/>
            <person name="Klenk H.P."/>
            <person name="Zhou Y."/>
            <person name="Lilburn T.G."/>
            <person name="Beck B.J."/>
            <person name="De Vos P."/>
            <person name="Vandamme P."/>
            <person name="Eisen J.A."/>
            <person name="Garrity G."/>
            <person name="Hugenholtz P."/>
            <person name="Kyrpides N.C."/>
        </authorList>
    </citation>
    <scope>NUCLEOTIDE SEQUENCE [LARGE SCALE GENOMIC DNA]</scope>
    <source>
        <strain evidence="3 4">CV2</strain>
    </source>
</reference>
<feature type="transmembrane region" description="Helical" evidence="2">
    <location>
        <begin position="59"/>
        <end position="78"/>
    </location>
</feature>
<protein>
    <submittedName>
        <fullName evidence="3">ABC-type transport system involved in multi-copper enzyme maturation permease subunit</fullName>
    </submittedName>
</protein>
<evidence type="ECO:0000256" key="2">
    <source>
        <dbReference type="SAM" id="Phobius"/>
    </source>
</evidence>
<feature type="transmembrane region" description="Helical" evidence="2">
    <location>
        <begin position="23"/>
        <end position="47"/>
    </location>
</feature>
<accession>A0A4Q7LX46</accession>
<dbReference type="Proteomes" id="UP000293519">
    <property type="component" value="Unassembled WGS sequence"/>
</dbReference>
<dbReference type="EMBL" id="SGWW01000001">
    <property type="protein sequence ID" value="RZS59595.1"/>
    <property type="molecule type" value="Genomic_DNA"/>
</dbReference>
<feature type="transmembrane region" description="Helical" evidence="2">
    <location>
        <begin position="143"/>
        <end position="167"/>
    </location>
</feature>
<name>A0A4Q7LX46_9MICO</name>
<dbReference type="AlphaFoldDB" id="A0A4Q7LX46"/>
<feature type="transmembrane region" description="Helical" evidence="2">
    <location>
        <begin position="330"/>
        <end position="350"/>
    </location>
</feature>
<comment type="caution">
    <text evidence="3">The sequence shown here is derived from an EMBL/GenBank/DDBJ whole genome shotgun (WGS) entry which is preliminary data.</text>
</comment>
<sequence>MNPRLAVLGTIVQLELRQRIRSVSWVVLVSVVFVLVGAVTVLLWFALPAFGGDDAASAGTYSALIFFVLLVGSLVTPATSGAAINGDRDAGTLATTQVTLVTTTQLVLGKFLAAWTVALTFLAAALPAMLFTVVTGNVRPDTLAASLAVLVLLLGVVAAVGVGASALITRPLFSVVTTYLVVAALSVGTLIAFGLGSLAAQTTVSYTYTPIDYTASEIDPETGEYTTIVCGEAMEQTFEVPRTDAVWGFLAANPYVVLADASPPVWDRYGNPVDLFGTIAFGIRAAQQPPEPPEDYDECADARSGFTGQSFSPDDYESPREVYERSVPSWFVGLAIHLVLGASMLAAAIARTRTPAATLPRGSRVA</sequence>
<feature type="transmembrane region" description="Helical" evidence="2">
    <location>
        <begin position="179"/>
        <end position="200"/>
    </location>
</feature>
<proteinExistence type="predicted"/>
<keyword evidence="4" id="KW-1185">Reference proteome</keyword>
<dbReference type="RefSeq" id="WP_130484668.1">
    <property type="nucleotide sequence ID" value="NZ_SGWW01000001.1"/>
</dbReference>
<dbReference type="OrthoDB" id="149032at2"/>
<keyword evidence="2" id="KW-0812">Transmembrane</keyword>
<evidence type="ECO:0000256" key="1">
    <source>
        <dbReference type="SAM" id="MobiDB-lite"/>
    </source>
</evidence>
<feature type="region of interest" description="Disordered" evidence="1">
    <location>
        <begin position="288"/>
        <end position="318"/>
    </location>
</feature>
<evidence type="ECO:0000313" key="3">
    <source>
        <dbReference type="EMBL" id="RZS59595.1"/>
    </source>
</evidence>
<keyword evidence="2" id="KW-1133">Transmembrane helix</keyword>
<gene>
    <name evidence="3" type="ORF">EV141_0825</name>
</gene>
<evidence type="ECO:0000313" key="4">
    <source>
        <dbReference type="Proteomes" id="UP000293519"/>
    </source>
</evidence>
<feature type="transmembrane region" description="Helical" evidence="2">
    <location>
        <begin position="111"/>
        <end position="131"/>
    </location>
</feature>
<keyword evidence="2" id="KW-0472">Membrane</keyword>
<organism evidence="3 4">
    <name type="scientific">Microcella putealis</name>
    <dbReference type="NCBI Taxonomy" id="337005"/>
    <lineage>
        <taxon>Bacteria</taxon>
        <taxon>Bacillati</taxon>
        <taxon>Actinomycetota</taxon>
        <taxon>Actinomycetes</taxon>
        <taxon>Micrococcales</taxon>
        <taxon>Microbacteriaceae</taxon>
        <taxon>Microcella</taxon>
    </lineage>
</organism>